<reference evidence="3" key="1">
    <citation type="submission" date="2022-06" db="EMBL/GenBank/DDBJ databases">
        <title>Akkermansia biwalacus sp. nov., an anaerobic mucin-degrading bacterium isolated from human intestine.</title>
        <authorList>
            <person name="Kobayashi Y."/>
            <person name="Inoue S."/>
            <person name="Kawahara T."/>
            <person name="Kohda N."/>
        </authorList>
    </citation>
    <scope>NUCLEOTIDE SEQUENCE</scope>
    <source>
        <strain evidence="3">WON2089</strain>
    </source>
</reference>
<dbReference type="SUPFAM" id="SSF52266">
    <property type="entry name" value="SGNH hydrolase"/>
    <property type="match status" value="1"/>
</dbReference>
<dbReference type="RefSeq" id="WP_215435765.1">
    <property type="nucleotide sequence ID" value="NZ_AP025943.1"/>
</dbReference>
<organism evidence="3 4">
    <name type="scientific">Akkermansia biwaensis</name>
    <dbReference type="NCBI Taxonomy" id="2946555"/>
    <lineage>
        <taxon>Bacteria</taxon>
        <taxon>Pseudomonadati</taxon>
        <taxon>Verrucomicrobiota</taxon>
        <taxon>Verrucomicrobiia</taxon>
        <taxon>Verrucomicrobiales</taxon>
        <taxon>Akkermansiaceae</taxon>
        <taxon>Akkermansia</taxon>
    </lineage>
</organism>
<evidence type="ECO:0000313" key="3">
    <source>
        <dbReference type="EMBL" id="BDL42447.1"/>
    </source>
</evidence>
<dbReference type="PANTHER" id="PTHR30383:SF5">
    <property type="entry name" value="SGNH HYDROLASE-TYPE ESTERASE DOMAIN-CONTAINING PROTEIN"/>
    <property type="match status" value="1"/>
</dbReference>
<feature type="domain" description="SGNH hydrolase-type esterase" evidence="2">
    <location>
        <begin position="59"/>
        <end position="226"/>
    </location>
</feature>
<evidence type="ECO:0000313" key="4">
    <source>
        <dbReference type="Proteomes" id="UP001062263"/>
    </source>
</evidence>
<evidence type="ECO:0000259" key="2">
    <source>
        <dbReference type="Pfam" id="PF13472"/>
    </source>
</evidence>
<accession>A0ABN6QFH2</accession>
<dbReference type="InterPro" id="IPR013830">
    <property type="entry name" value="SGNH_hydro"/>
</dbReference>
<gene>
    <name evidence="3" type="ORF">Abiwalacus_00210</name>
</gene>
<feature type="signal peptide" evidence="1">
    <location>
        <begin position="1"/>
        <end position="22"/>
    </location>
</feature>
<dbReference type="Proteomes" id="UP001062263">
    <property type="component" value="Chromosome"/>
</dbReference>
<proteinExistence type="predicted"/>
<name>A0ABN6QFH2_9BACT</name>
<protein>
    <recommendedName>
        <fullName evidence="2">SGNH hydrolase-type esterase domain-containing protein</fullName>
    </recommendedName>
</protein>
<dbReference type="InterPro" id="IPR051532">
    <property type="entry name" value="Ester_Hydrolysis_Enzymes"/>
</dbReference>
<keyword evidence="4" id="KW-1185">Reference proteome</keyword>
<dbReference type="InterPro" id="IPR036514">
    <property type="entry name" value="SGNH_hydro_sf"/>
</dbReference>
<dbReference type="PANTHER" id="PTHR30383">
    <property type="entry name" value="THIOESTERASE 1/PROTEASE 1/LYSOPHOSPHOLIPASE L1"/>
    <property type="match status" value="1"/>
</dbReference>
<dbReference type="Gene3D" id="3.40.50.1110">
    <property type="entry name" value="SGNH hydrolase"/>
    <property type="match status" value="1"/>
</dbReference>
<keyword evidence="1" id="KW-0732">Signal</keyword>
<dbReference type="EMBL" id="AP025943">
    <property type="protein sequence ID" value="BDL42447.1"/>
    <property type="molecule type" value="Genomic_DNA"/>
</dbReference>
<dbReference type="Pfam" id="PF13472">
    <property type="entry name" value="Lipase_GDSL_2"/>
    <property type="match status" value="1"/>
</dbReference>
<feature type="chain" id="PRO_5047277723" description="SGNH hydrolase-type esterase domain-containing protein" evidence="1">
    <location>
        <begin position="23"/>
        <end position="241"/>
    </location>
</feature>
<evidence type="ECO:0000256" key="1">
    <source>
        <dbReference type="SAM" id="SignalP"/>
    </source>
</evidence>
<sequence length="241" mass="26927">MKNLHALVLACLAPCLALSVLADAPSPLSPISREGTKNWKDRYDQQVEQLRNNPCGVLFLGDSITDYWDRGGKQAWDKMFKPYHPCNFGISGDQTTNLIYRITHSGMPAQTDPKLCIVMIGTNNTGHFKGGEDPEKTAIGILGVAQHLLVRFPDTHVLLLGIFPRGSGPQDKLRQHNDKINAIVAQCKLPRTTYVNINKRFLDSSGRLLPGISRDNLHFTEKGYAIWADAVLPYIKKYCRQ</sequence>